<reference evidence="2 3" key="1">
    <citation type="journal article" date="2019" name="Int. J. Syst. Evol. Microbiol.">
        <title>The Global Catalogue of Microorganisms (GCM) 10K type strain sequencing project: providing services to taxonomists for standard genome sequencing and annotation.</title>
        <authorList>
            <consortium name="The Broad Institute Genomics Platform"/>
            <consortium name="The Broad Institute Genome Sequencing Center for Infectious Disease"/>
            <person name="Wu L."/>
            <person name="Ma J."/>
        </authorList>
    </citation>
    <scope>NUCLEOTIDE SEQUENCE [LARGE SCALE GENOMIC DNA]</scope>
    <source>
        <strain evidence="2 3">JCM 11444</strain>
    </source>
</reference>
<evidence type="ECO:0000313" key="3">
    <source>
        <dbReference type="Proteomes" id="UP001500418"/>
    </source>
</evidence>
<gene>
    <name evidence="2" type="ORF">GCM10009575_070180</name>
</gene>
<accession>A0ABN1QX39</accession>
<feature type="compositionally biased region" description="Low complexity" evidence="1">
    <location>
        <begin position="15"/>
        <end position="25"/>
    </location>
</feature>
<evidence type="ECO:0000313" key="2">
    <source>
        <dbReference type="EMBL" id="GAA0948700.1"/>
    </source>
</evidence>
<comment type="caution">
    <text evidence="2">The sequence shown here is derived from an EMBL/GenBank/DDBJ whole genome shotgun (WGS) entry which is preliminary data.</text>
</comment>
<sequence>MVVGPPTSRRRIRPGDSPGSPGARPRPGRRRGRSGGTSSTSTPWGREDIDTVCEIAGPAAKQAEDQGFGPCTSTFVITFQMIPPTQKKALQTATVDPERVVVRTPDKVDMPAESVRSSATFSESDLGTSTLEYIKGKWYITD</sequence>
<protein>
    <submittedName>
        <fullName evidence="2">Uncharacterized protein</fullName>
    </submittedName>
</protein>
<keyword evidence="3" id="KW-1185">Reference proteome</keyword>
<evidence type="ECO:0000256" key="1">
    <source>
        <dbReference type="SAM" id="MobiDB-lite"/>
    </source>
</evidence>
<name>A0ABN1QX39_9ACTN</name>
<feature type="region of interest" description="Disordered" evidence="1">
    <location>
        <begin position="1"/>
        <end position="50"/>
    </location>
</feature>
<proteinExistence type="predicted"/>
<organism evidence="2 3">
    <name type="scientific">Streptomyces rhizosphaericus</name>
    <dbReference type="NCBI Taxonomy" id="114699"/>
    <lineage>
        <taxon>Bacteria</taxon>
        <taxon>Bacillati</taxon>
        <taxon>Actinomycetota</taxon>
        <taxon>Actinomycetes</taxon>
        <taxon>Kitasatosporales</taxon>
        <taxon>Streptomycetaceae</taxon>
        <taxon>Streptomyces</taxon>
        <taxon>Streptomyces violaceusniger group</taxon>
    </lineage>
</organism>
<dbReference type="Proteomes" id="UP001500418">
    <property type="component" value="Unassembled WGS sequence"/>
</dbReference>
<dbReference type="EMBL" id="BAAAID010000060">
    <property type="protein sequence ID" value="GAA0948700.1"/>
    <property type="molecule type" value="Genomic_DNA"/>
</dbReference>